<comment type="caution">
    <text evidence="2">The sequence shown here is derived from an EMBL/GenBank/DDBJ whole genome shotgun (WGS) entry which is preliminary data.</text>
</comment>
<gene>
    <name evidence="2" type="ORF">HMPREF0281_02339</name>
</gene>
<keyword evidence="3" id="KW-1185">Reference proteome</keyword>
<evidence type="ECO:0000313" key="2">
    <source>
        <dbReference type="EMBL" id="EFG80246.1"/>
    </source>
</evidence>
<reference evidence="2 3" key="1">
    <citation type="submission" date="2010-04" db="EMBL/GenBank/DDBJ databases">
        <authorList>
            <person name="Weinstock G."/>
            <person name="Sodergren E."/>
            <person name="Clifton S."/>
            <person name="Fulton L."/>
            <person name="Fulton B."/>
            <person name="Courtney L."/>
            <person name="Fronick C."/>
            <person name="Harrison M."/>
            <person name="Strong C."/>
            <person name="Farmer C."/>
            <person name="Delahaunty K."/>
            <person name="Markovic C."/>
            <person name="Hall O."/>
            <person name="Minx P."/>
            <person name="Tomlinson C."/>
            <person name="Mitreva M."/>
            <person name="Hou S."/>
            <person name="Wollam A."/>
            <person name="Pepin K.H."/>
            <person name="Johnson M."/>
            <person name="Bhonagiri V."/>
            <person name="Zhang X."/>
            <person name="Suruliraj S."/>
            <person name="Warren W."/>
            <person name="Chinwalla A."/>
            <person name="Mardis E.R."/>
            <person name="Wilson R.K."/>
        </authorList>
    </citation>
    <scope>NUCLEOTIDE SEQUENCE [LARGE SCALE GENOMIC DNA]</scope>
    <source>
        <strain evidence="2 3">DSM 20306</strain>
    </source>
</reference>
<proteinExistence type="predicted"/>
<accession>A0ABN0ABY5</accession>
<feature type="region of interest" description="Disordered" evidence="1">
    <location>
        <begin position="1"/>
        <end position="39"/>
    </location>
</feature>
<dbReference type="Proteomes" id="UP000006015">
    <property type="component" value="Unassembled WGS sequence"/>
</dbReference>
<name>A0ABN0ABY5_CORAM</name>
<dbReference type="EMBL" id="ADNS01000031">
    <property type="protein sequence ID" value="EFG80246.1"/>
    <property type="molecule type" value="Genomic_DNA"/>
</dbReference>
<organism evidence="2 3">
    <name type="scientific">Corynebacterium ammoniagenes DSM 20306</name>
    <dbReference type="NCBI Taxonomy" id="649754"/>
    <lineage>
        <taxon>Bacteria</taxon>
        <taxon>Bacillati</taxon>
        <taxon>Actinomycetota</taxon>
        <taxon>Actinomycetes</taxon>
        <taxon>Mycobacteriales</taxon>
        <taxon>Corynebacteriaceae</taxon>
        <taxon>Corynebacterium</taxon>
    </lineage>
</organism>
<protein>
    <submittedName>
        <fullName evidence="2">Uncharacterized protein</fullName>
    </submittedName>
</protein>
<evidence type="ECO:0000256" key="1">
    <source>
        <dbReference type="SAM" id="MobiDB-lite"/>
    </source>
</evidence>
<sequence>MLSGSPGPTNNPEPTRTTSPEKPYQNTGVSILPSLRFRS</sequence>
<evidence type="ECO:0000313" key="3">
    <source>
        <dbReference type="Proteomes" id="UP000006015"/>
    </source>
</evidence>
<feature type="compositionally biased region" description="Polar residues" evidence="1">
    <location>
        <begin position="1"/>
        <end position="29"/>
    </location>
</feature>